<dbReference type="Proteomes" id="UP000594638">
    <property type="component" value="Unassembled WGS sequence"/>
</dbReference>
<dbReference type="GO" id="GO:0003723">
    <property type="term" value="F:RNA binding"/>
    <property type="evidence" value="ECO:0007669"/>
    <property type="project" value="TreeGrafter"/>
</dbReference>
<organism evidence="6 7">
    <name type="scientific">Olea europaea subsp. europaea</name>
    <dbReference type="NCBI Taxonomy" id="158383"/>
    <lineage>
        <taxon>Eukaryota</taxon>
        <taxon>Viridiplantae</taxon>
        <taxon>Streptophyta</taxon>
        <taxon>Embryophyta</taxon>
        <taxon>Tracheophyta</taxon>
        <taxon>Spermatophyta</taxon>
        <taxon>Magnoliopsida</taxon>
        <taxon>eudicotyledons</taxon>
        <taxon>Gunneridae</taxon>
        <taxon>Pentapetalae</taxon>
        <taxon>asterids</taxon>
        <taxon>lamiids</taxon>
        <taxon>Lamiales</taxon>
        <taxon>Oleaceae</taxon>
        <taxon>Oleeae</taxon>
        <taxon>Olea</taxon>
    </lineage>
</organism>
<dbReference type="SUPFAM" id="SSF55129">
    <property type="entry name" value="Ribosomal protein L30p/L7e"/>
    <property type="match status" value="1"/>
</dbReference>
<protein>
    <submittedName>
        <fullName evidence="6">60s ribosomal l7-1</fullName>
    </submittedName>
</protein>
<dbReference type="OrthoDB" id="28644at2759"/>
<evidence type="ECO:0000256" key="3">
    <source>
        <dbReference type="ARBA" id="ARBA00023274"/>
    </source>
</evidence>
<dbReference type="FunFam" id="3.30.1390.20:FF:000004">
    <property type="entry name" value="60S ribosomal protein L7"/>
    <property type="match status" value="1"/>
</dbReference>
<gene>
    <name evidence="6" type="ORF">OLEA9_A120561</name>
</gene>
<evidence type="ECO:0000313" key="7">
    <source>
        <dbReference type="Proteomes" id="UP000594638"/>
    </source>
</evidence>
<comment type="caution">
    <text evidence="6">The sequence shown here is derived from an EMBL/GenBank/DDBJ whole genome shotgun (WGS) entry which is preliminary data.</text>
</comment>
<dbReference type="Pfam" id="PF00327">
    <property type="entry name" value="Ribosomal_L30"/>
    <property type="match status" value="1"/>
</dbReference>
<keyword evidence="7" id="KW-1185">Reference proteome</keyword>
<accession>A0A8S0UYW5</accession>
<reference evidence="6 7" key="1">
    <citation type="submission" date="2019-12" db="EMBL/GenBank/DDBJ databases">
        <authorList>
            <person name="Alioto T."/>
            <person name="Alioto T."/>
            <person name="Gomez Garrido J."/>
        </authorList>
    </citation>
    <scope>NUCLEOTIDE SEQUENCE [LARGE SCALE GENOMIC DNA]</scope>
</reference>
<feature type="domain" description="Large ribosomal subunit protein uL30 N-terminal eukaryotes" evidence="5">
    <location>
        <begin position="13"/>
        <end position="76"/>
    </location>
</feature>
<dbReference type="Gramene" id="OE9A120561T1">
    <property type="protein sequence ID" value="OE9A120561C1"/>
    <property type="gene ID" value="OE9A120561"/>
</dbReference>
<dbReference type="GO" id="GO:0022625">
    <property type="term" value="C:cytosolic large ribosomal subunit"/>
    <property type="evidence" value="ECO:0007669"/>
    <property type="project" value="TreeGrafter"/>
</dbReference>
<evidence type="ECO:0000256" key="2">
    <source>
        <dbReference type="ARBA" id="ARBA00022980"/>
    </source>
</evidence>
<evidence type="ECO:0000259" key="4">
    <source>
        <dbReference type="Pfam" id="PF00327"/>
    </source>
</evidence>
<feature type="domain" description="Large ribosomal subunit protein uL30-like ferredoxin-like fold" evidence="4">
    <location>
        <begin position="88"/>
        <end position="138"/>
    </location>
</feature>
<evidence type="ECO:0000256" key="1">
    <source>
        <dbReference type="ARBA" id="ARBA00007594"/>
    </source>
</evidence>
<comment type="similarity">
    <text evidence="1">Belongs to the universal ribosomal protein uL30 family.</text>
</comment>
<dbReference type="InterPro" id="IPR039699">
    <property type="entry name" value="Ribosomal_uL30"/>
</dbReference>
<dbReference type="InterPro" id="IPR012988">
    <property type="entry name" value="Ribosomal_uL30_N_euk"/>
</dbReference>
<evidence type="ECO:0000313" key="6">
    <source>
        <dbReference type="EMBL" id="CAA3023613.1"/>
    </source>
</evidence>
<dbReference type="PANTHER" id="PTHR11524:SF36">
    <property type="entry name" value="LARGE RIBOSOMAL SUBUNIT PROTEIN UL30Z"/>
    <property type="match status" value="1"/>
</dbReference>
<dbReference type="InterPro" id="IPR016082">
    <property type="entry name" value="Ribosomal_uL30_ferredoxin-like"/>
</dbReference>
<proteinExistence type="inferred from homology"/>
<keyword evidence="2" id="KW-0689">Ribosomal protein</keyword>
<dbReference type="AlphaFoldDB" id="A0A8S0UYW5"/>
<keyword evidence="3" id="KW-0687">Ribonucleoprotein</keyword>
<dbReference type="PANTHER" id="PTHR11524">
    <property type="entry name" value="60S RIBOSOMAL PROTEIN L7"/>
    <property type="match status" value="1"/>
</dbReference>
<dbReference type="GO" id="GO:0000463">
    <property type="term" value="P:maturation of LSU-rRNA from tricistronic rRNA transcript (SSU-rRNA, 5.8S rRNA, LSU-rRNA)"/>
    <property type="evidence" value="ECO:0007669"/>
    <property type="project" value="TreeGrafter"/>
</dbReference>
<dbReference type="EMBL" id="CACTIH010009093">
    <property type="protein sequence ID" value="CAA3023613.1"/>
    <property type="molecule type" value="Genomic_DNA"/>
</dbReference>
<evidence type="ECO:0000259" key="5">
    <source>
        <dbReference type="Pfam" id="PF08079"/>
    </source>
</evidence>
<dbReference type="InterPro" id="IPR035808">
    <property type="entry name" value="Ribosomal_uL30_euk_arc"/>
</dbReference>
<sequence>MATDEESKPLNYIPEVVLKKRRNNEEWAIRRKLQLEERVKRLKSDNFVIKKPDQFIREYRDKELDLIQMKQRGKRKRPALATPKSKLLFIIRIGGKQDMHPKTRKVLYSLRLRKLFSGVFVKANEAMIERLQKVEPYVTYGYPNLKSVKDLIYKKGVAKISKERVPLTDNNVIEQVTQYFCKLCSQLPVFLLLRCLTSHYYVVCTGIGSAWHFVHRRHCA</sequence>
<dbReference type="CDD" id="cd01657">
    <property type="entry name" value="Ribosomal_L7_archeal_euk"/>
    <property type="match status" value="1"/>
</dbReference>
<dbReference type="Pfam" id="PF08079">
    <property type="entry name" value="Ribosomal_L30_N"/>
    <property type="match status" value="1"/>
</dbReference>
<dbReference type="Gene3D" id="3.30.1390.20">
    <property type="entry name" value="Ribosomal protein L30, ferredoxin-like fold domain"/>
    <property type="match status" value="1"/>
</dbReference>
<name>A0A8S0UYW5_OLEEU</name>
<dbReference type="GO" id="GO:0003735">
    <property type="term" value="F:structural constituent of ribosome"/>
    <property type="evidence" value="ECO:0007669"/>
    <property type="project" value="TreeGrafter"/>
</dbReference>
<dbReference type="InterPro" id="IPR036919">
    <property type="entry name" value="Ribo_uL30_ferredoxin-like_sf"/>
</dbReference>